<evidence type="ECO:0000313" key="2">
    <source>
        <dbReference type="Proteomes" id="UP000309594"/>
    </source>
</evidence>
<dbReference type="Proteomes" id="UP000309594">
    <property type="component" value="Unassembled WGS sequence"/>
</dbReference>
<dbReference type="InterPro" id="IPR032173">
    <property type="entry name" value="DUF5007"/>
</dbReference>
<proteinExistence type="predicted"/>
<protein>
    <submittedName>
        <fullName evidence="1">DUF5007 domain-containing protein</fullName>
    </submittedName>
</protein>
<dbReference type="AlphaFoldDB" id="A0A4U1GHI6"/>
<dbReference type="PROSITE" id="PS51257">
    <property type="entry name" value="PROKAR_LIPOPROTEIN"/>
    <property type="match status" value="1"/>
</dbReference>
<dbReference type="EMBL" id="SWDX01000002">
    <property type="protein sequence ID" value="TKC63661.1"/>
    <property type="molecule type" value="Genomic_DNA"/>
</dbReference>
<comment type="caution">
    <text evidence="1">The sequence shown here is derived from an EMBL/GenBank/DDBJ whole genome shotgun (WGS) entry which is preliminary data.</text>
</comment>
<gene>
    <name evidence="1" type="ORF">FBD94_04735</name>
</gene>
<organism evidence="1 2">
    <name type="scientific">Pedobacter hiemivivus</name>
    <dbReference type="NCBI Taxonomy" id="2530454"/>
    <lineage>
        <taxon>Bacteria</taxon>
        <taxon>Pseudomonadati</taxon>
        <taxon>Bacteroidota</taxon>
        <taxon>Sphingobacteriia</taxon>
        <taxon>Sphingobacteriales</taxon>
        <taxon>Sphingobacteriaceae</taxon>
        <taxon>Pedobacter</taxon>
    </lineage>
</organism>
<evidence type="ECO:0000313" key="1">
    <source>
        <dbReference type="EMBL" id="TKC63661.1"/>
    </source>
</evidence>
<sequence length="372" mass="41937">MISKINCTSVRFRGSSLFKQMMLGILLSSTALTACKKIYNVPAGSDYLSESINYTVDTYRPVLGRTTVFGSFSSDDSTFPLKFEIVNPRNNAGTATTAFSQTSSALVWNGRYTGLEKSIAEIEAKRSVEERPLFEVATSGEFILWAGARNDNFLKPVSDSAYVFDVRVSNNGGSRLIRKINIIPRRERPYEPSFHIDEVTGLSKLEPNGAVKRLIPAILAGMRASTLQRNLEREIRDDQKKTLTQDCWVYFKKKAGDGHSLTFKFMDKDSLPINPAKFNNTKWDQLVHGFNMEMTPQYVKYDIAYPVPLIKAPTVYTTIDGAQANVVFSYSRIGFSGSREIGTMSLAFNIFEKGDWEIIFFFHNDTPKFENE</sequence>
<dbReference type="RefSeq" id="WP_136879313.1">
    <property type="nucleotide sequence ID" value="NZ_SWDX01000002.1"/>
</dbReference>
<accession>A0A4U1GHI6</accession>
<reference evidence="1 2" key="1">
    <citation type="submission" date="2019-04" db="EMBL/GenBank/DDBJ databases">
        <title>Pedobacter sp. RP-1-16 sp. nov., isolated from Arctic soil.</title>
        <authorList>
            <person name="Dahal R.H."/>
            <person name="Kim D.-U."/>
        </authorList>
    </citation>
    <scope>NUCLEOTIDE SEQUENCE [LARGE SCALE GENOMIC DNA]</scope>
    <source>
        <strain evidence="1 2">RP-1-16</strain>
    </source>
</reference>
<dbReference type="Pfam" id="PF16398">
    <property type="entry name" value="DUF5007"/>
    <property type="match status" value="1"/>
</dbReference>
<name>A0A4U1GHI6_9SPHI</name>